<name>A0A0E9PT84_ANGAN</name>
<accession>A0A0E9PT84</accession>
<evidence type="ECO:0000313" key="1">
    <source>
        <dbReference type="EMBL" id="JAH07826.1"/>
    </source>
</evidence>
<dbReference type="EMBL" id="GBXM01100751">
    <property type="protein sequence ID" value="JAH07826.1"/>
    <property type="molecule type" value="Transcribed_RNA"/>
</dbReference>
<dbReference type="AlphaFoldDB" id="A0A0E9PT84"/>
<sequence>MAQRIMEVLCSPLASRFFNLVLSHCHLKLQIKNVLRPQ</sequence>
<organism evidence="1">
    <name type="scientific">Anguilla anguilla</name>
    <name type="common">European freshwater eel</name>
    <name type="synonym">Muraena anguilla</name>
    <dbReference type="NCBI Taxonomy" id="7936"/>
    <lineage>
        <taxon>Eukaryota</taxon>
        <taxon>Metazoa</taxon>
        <taxon>Chordata</taxon>
        <taxon>Craniata</taxon>
        <taxon>Vertebrata</taxon>
        <taxon>Euteleostomi</taxon>
        <taxon>Actinopterygii</taxon>
        <taxon>Neopterygii</taxon>
        <taxon>Teleostei</taxon>
        <taxon>Anguilliformes</taxon>
        <taxon>Anguillidae</taxon>
        <taxon>Anguilla</taxon>
    </lineage>
</organism>
<reference evidence="1" key="2">
    <citation type="journal article" date="2015" name="Fish Shellfish Immunol.">
        <title>Early steps in the European eel (Anguilla anguilla)-Vibrio vulnificus interaction in the gills: Role of the RtxA13 toxin.</title>
        <authorList>
            <person name="Callol A."/>
            <person name="Pajuelo D."/>
            <person name="Ebbesson L."/>
            <person name="Teles M."/>
            <person name="MacKenzie S."/>
            <person name="Amaro C."/>
        </authorList>
    </citation>
    <scope>NUCLEOTIDE SEQUENCE</scope>
</reference>
<reference evidence="1" key="1">
    <citation type="submission" date="2014-11" db="EMBL/GenBank/DDBJ databases">
        <authorList>
            <person name="Amaro Gonzalez C."/>
        </authorList>
    </citation>
    <scope>NUCLEOTIDE SEQUENCE</scope>
</reference>
<protein>
    <submittedName>
        <fullName evidence="1">Uncharacterized protein</fullName>
    </submittedName>
</protein>
<proteinExistence type="predicted"/>